<keyword evidence="8 9" id="KW-0472">Membrane</keyword>
<evidence type="ECO:0000256" key="1">
    <source>
        <dbReference type="ARBA" id="ARBA00004651"/>
    </source>
</evidence>
<keyword evidence="7 9" id="KW-1133">Transmembrane helix</keyword>
<sequence>MPLLSRRMKDKMVKYVCLLLSAIAIVPLFWIISTVVINGISILSWEFLTSLPAPYGEVGGGIGNAIYGTLIINALASLWGIPVGVMTGIYLAEYDKDSRLGNVVRSIVESLAGVPSIVFGVFAYSLIVLTMRHYTAIAGAFALGLMMIPLVAKASEESMKVVSNDLREAAIALGIPKWLRTIKVVLSIAKGGVLTGSLLAFARISGETAPLLFTALFSFYWPYSIDQPMATLQVLIYNYAVSGFGNWVLKAWGASLILVMIVVSINIAVRYLTKKKYSGCE</sequence>
<feature type="domain" description="ABC transmembrane type-1" evidence="10">
    <location>
        <begin position="66"/>
        <end position="273"/>
    </location>
</feature>
<dbReference type="GO" id="GO:0005315">
    <property type="term" value="F:phosphate transmembrane transporter activity"/>
    <property type="evidence" value="ECO:0007669"/>
    <property type="project" value="InterPro"/>
</dbReference>
<accession>A0A7C3F098</accession>
<dbReference type="InterPro" id="IPR035906">
    <property type="entry name" value="MetI-like_sf"/>
</dbReference>
<dbReference type="GO" id="GO:0005886">
    <property type="term" value="C:plasma membrane"/>
    <property type="evidence" value="ECO:0007669"/>
    <property type="project" value="UniProtKB-SubCell"/>
</dbReference>
<dbReference type="EMBL" id="DSTX01000007">
    <property type="protein sequence ID" value="HFK20545.1"/>
    <property type="molecule type" value="Genomic_DNA"/>
</dbReference>
<gene>
    <name evidence="11" type="primary">pstA</name>
    <name evidence="11" type="ORF">ENS19_04600</name>
</gene>
<dbReference type="InterPro" id="IPR000515">
    <property type="entry name" value="MetI-like"/>
</dbReference>
<organism evidence="11">
    <name type="scientific">Candidatus Methanomethylicus mesodigestus</name>
    <dbReference type="NCBI Taxonomy" id="1867258"/>
    <lineage>
        <taxon>Archaea</taxon>
        <taxon>Thermoproteota</taxon>
        <taxon>Methanosuratincolia</taxon>
        <taxon>Candidatus Methanomethylicales</taxon>
        <taxon>Candidatus Methanomethylicaceae</taxon>
        <taxon>Candidatus Methanomethylicus</taxon>
    </lineage>
</organism>
<evidence type="ECO:0000313" key="11">
    <source>
        <dbReference type="EMBL" id="HFK20545.1"/>
    </source>
</evidence>
<evidence type="ECO:0000256" key="3">
    <source>
        <dbReference type="ARBA" id="ARBA00022448"/>
    </source>
</evidence>
<dbReference type="GO" id="GO:0035435">
    <property type="term" value="P:phosphate ion transmembrane transport"/>
    <property type="evidence" value="ECO:0007669"/>
    <property type="project" value="InterPro"/>
</dbReference>
<evidence type="ECO:0000256" key="2">
    <source>
        <dbReference type="ARBA" id="ARBA00007069"/>
    </source>
</evidence>
<feature type="transmembrane region" description="Helical" evidence="9">
    <location>
        <begin position="133"/>
        <end position="152"/>
    </location>
</feature>
<dbReference type="Pfam" id="PF00528">
    <property type="entry name" value="BPD_transp_1"/>
    <property type="match status" value="1"/>
</dbReference>
<reference evidence="11" key="1">
    <citation type="journal article" date="2020" name="mSystems">
        <title>Genome- and Community-Level Interaction Insights into Carbon Utilization and Element Cycling Functions of Hydrothermarchaeota in Hydrothermal Sediment.</title>
        <authorList>
            <person name="Zhou Z."/>
            <person name="Liu Y."/>
            <person name="Xu W."/>
            <person name="Pan J."/>
            <person name="Luo Z.H."/>
            <person name="Li M."/>
        </authorList>
    </citation>
    <scope>NUCLEOTIDE SEQUENCE [LARGE SCALE GENOMIC DNA]</scope>
    <source>
        <strain evidence="11">SpSt-468</strain>
    </source>
</reference>
<evidence type="ECO:0000256" key="9">
    <source>
        <dbReference type="RuleBase" id="RU363043"/>
    </source>
</evidence>
<keyword evidence="3" id="KW-0813">Transport</keyword>
<comment type="caution">
    <text evidence="9">Lacks conserved residue(s) required for the propagation of feature annotation.</text>
</comment>
<dbReference type="AlphaFoldDB" id="A0A7C3F098"/>
<feature type="transmembrane region" description="Helical" evidence="9">
    <location>
        <begin position="65"/>
        <end position="91"/>
    </location>
</feature>
<protein>
    <recommendedName>
        <fullName evidence="9">Phosphate transport system permease protein PstA</fullName>
    </recommendedName>
</protein>
<dbReference type="NCBIfam" id="TIGR00974">
    <property type="entry name" value="3a0107s02c"/>
    <property type="match status" value="1"/>
</dbReference>
<dbReference type="CDD" id="cd06261">
    <property type="entry name" value="TM_PBP2"/>
    <property type="match status" value="1"/>
</dbReference>
<evidence type="ECO:0000256" key="6">
    <source>
        <dbReference type="ARBA" id="ARBA00022692"/>
    </source>
</evidence>
<evidence type="ECO:0000256" key="4">
    <source>
        <dbReference type="ARBA" id="ARBA00022475"/>
    </source>
</evidence>
<evidence type="ECO:0000256" key="7">
    <source>
        <dbReference type="ARBA" id="ARBA00022989"/>
    </source>
</evidence>
<keyword evidence="5" id="KW-0592">Phosphate transport</keyword>
<dbReference type="InterPro" id="IPR051408">
    <property type="entry name" value="Phosphate_transprt_permease"/>
</dbReference>
<proteinExistence type="inferred from homology"/>
<dbReference type="PANTHER" id="PTHR42922">
    <property type="entry name" value="PHOSPHATE TRANSPORT SYSTEM PERMEASE PROTEIN PSTA"/>
    <property type="match status" value="1"/>
</dbReference>
<keyword evidence="4 9" id="KW-1003">Cell membrane</keyword>
<comment type="subcellular location">
    <subcellularLocation>
        <location evidence="1 9">Cell membrane</location>
        <topology evidence="1 9">Multi-pass membrane protein</topology>
    </subcellularLocation>
</comment>
<feature type="transmembrane region" description="Helical" evidence="9">
    <location>
        <begin position="103"/>
        <end position="127"/>
    </location>
</feature>
<dbReference type="PROSITE" id="PS50928">
    <property type="entry name" value="ABC_TM1"/>
    <property type="match status" value="1"/>
</dbReference>
<evidence type="ECO:0000256" key="5">
    <source>
        <dbReference type="ARBA" id="ARBA00022592"/>
    </source>
</evidence>
<evidence type="ECO:0000259" key="10">
    <source>
        <dbReference type="PROSITE" id="PS50928"/>
    </source>
</evidence>
<dbReference type="SUPFAM" id="SSF161098">
    <property type="entry name" value="MetI-like"/>
    <property type="match status" value="1"/>
</dbReference>
<name>A0A7C3F098_9CREN</name>
<evidence type="ECO:0000256" key="8">
    <source>
        <dbReference type="ARBA" id="ARBA00023136"/>
    </source>
</evidence>
<feature type="transmembrane region" description="Helical" evidence="9">
    <location>
        <begin position="12"/>
        <end position="45"/>
    </location>
</feature>
<keyword evidence="6 9" id="KW-0812">Transmembrane</keyword>
<dbReference type="PANTHER" id="PTHR42922:SF1">
    <property type="entry name" value="PHOSPHATE TRANSPORT SYSTEM PERMEASE PROTEIN PSTA"/>
    <property type="match status" value="1"/>
</dbReference>
<comment type="caution">
    <text evidence="11">The sequence shown here is derived from an EMBL/GenBank/DDBJ whole genome shotgun (WGS) entry which is preliminary data.</text>
</comment>
<dbReference type="Gene3D" id="1.10.3720.10">
    <property type="entry name" value="MetI-like"/>
    <property type="match status" value="1"/>
</dbReference>
<comment type="similarity">
    <text evidence="2 9">Belongs to the binding-protein-dependent transport system permease family. CysTW subfamily.</text>
</comment>
<dbReference type="InterPro" id="IPR005672">
    <property type="entry name" value="Phosphate_PstA"/>
</dbReference>
<feature type="transmembrane region" description="Helical" evidence="9">
    <location>
        <begin position="251"/>
        <end position="269"/>
    </location>
</feature>